<dbReference type="InterPro" id="IPR050493">
    <property type="entry name" value="FAD-dep_Monooxygenase_BioMet"/>
</dbReference>
<protein>
    <submittedName>
        <fullName evidence="5">FAD-dependent monooxygenase</fullName>
    </submittedName>
</protein>
<dbReference type="RefSeq" id="WP_241054284.1">
    <property type="nucleotide sequence ID" value="NZ_JAKZBV010000001.1"/>
</dbReference>
<name>A0ABS9U253_9MICC</name>
<dbReference type="InterPro" id="IPR002938">
    <property type="entry name" value="FAD-bd"/>
</dbReference>
<keyword evidence="1" id="KW-0560">Oxidoreductase</keyword>
<proteinExistence type="predicted"/>
<evidence type="ECO:0000259" key="4">
    <source>
        <dbReference type="Pfam" id="PF01494"/>
    </source>
</evidence>
<comment type="caution">
    <text evidence="5">The sequence shown here is derived from an EMBL/GenBank/DDBJ whole genome shotgun (WGS) entry which is preliminary data.</text>
</comment>
<reference evidence="5 6" key="1">
    <citation type="submission" date="2022-03" db="EMBL/GenBank/DDBJ databases">
        <title>Sinomonas sp. isolated from a soil.</title>
        <authorList>
            <person name="Han J."/>
            <person name="Kim D.-U."/>
        </authorList>
    </citation>
    <scope>NUCLEOTIDE SEQUENCE [LARGE SCALE GENOMIC DNA]</scope>
    <source>
        <strain evidence="5 6">5-5</strain>
    </source>
</reference>
<feature type="compositionally biased region" description="Polar residues" evidence="3">
    <location>
        <begin position="271"/>
        <end position="285"/>
    </location>
</feature>
<keyword evidence="2 5" id="KW-0503">Monooxygenase</keyword>
<dbReference type="GO" id="GO:0004497">
    <property type="term" value="F:monooxygenase activity"/>
    <property type="evidence" value="ECO:0007669"/>
    <property type="project" value="UniProtKB-KW"/>
</dbReference>
<feature type="domain" description="FAD-binding" evidence="4">
    <location>
        <begin position="5"/>
        <end position="262"/>
    </location>
</feature>
<keyword evidence="6" id="KW-1185">Reference proteome</keyword>
<organism evidence="5 6">
    <name type="scientific">Sinomonas terrae</name>
    <dbReference type="NCBI Taxonomy" id="2908838"/>
    <lineage>
        <taxon>Bacteria</taxon>
        <taxon>Bacillati</taxon>
        <taxon>Actinomycetota</taxon>
        <taxon>Actinomycetes</taxon>
        <taxon>Micrococcales</taxon>
        <taxon>Micrococcaceae</taxon>
        <taxon>Sinomonas</taxon>
    </lineage>
</organism>
<dbReference type="EMBL" id="JAKZBV010000001">
    <property type="protein sequence ID" value="MCH6470764.1"/>
    <property type="molecule type" value="Genomic_DNA"/>
</dbReference>
<dbReference type="InterPro" id="IPR036188">
    <property type="entry name" value="FAD/NAD-bd_sf"/>
</dbReference>
<dbReference type="Pfam" id="PF01494">
    <property type="entry name" value="FAD_binding_3"/>
    <property type="match status" value="1"/>
</dbReference>
<dbReference type="SUPFAM" id="SSF51905">
    <property type="entry name" value="FAD/NAD(P)-binding domain"/>
    <property type="match status" value="1"/>
</dbReference>
<accession>A0ABS9U253</accession>
<dbReference type="Gene3D" id="3.50.50.60">
    <property type="entry name" value="FAD/NAD(P)-binding domain"/>
    <property type="match status" value="1"/>
</dbReference>
<feature type="region of interest" description="Disordered" evidence="3">
    <location>
        <begin position="269"/>
        <end position="291"/>
    </location>
</feature>
<sequence>MLRMNLREAADTHPLVHLRHRVRVVDVGQDESGVSAASDSGERFRADLLIGADGHRSFVRSHVAPERPNADFAGYVIWLGMVEELKLSYPGPRPSRWEMLHSGESILFGIPAPGADGSTAPGRGRIGWAWYDKHSNPMLHEAGAVANGVVQHSVRPEDVPESILAMLEQEASQWSRPWRDAVLQSIADRNVLGTPIAEYVPLRLIAGRLVLVGNAAHVPTPMTGQGFDSSLLDAEALGRALRGADTTTAPHRLGDYDARLRDAQRLVESGKSFSRSYTAKESPQHGQKRGA</sequence>
<gene>
    <name evidence="5" type="ORF">L0M17_12390</name>
</gene>
<evidence type="ECO:0000256" key="1">
    <source>
        <dbReference type="ARBA" id="ARBA00023002"/>
    </source>
</evidence>
<dbReference type="PRINTS" id="PR00420">
    <property type="entry name" value="RNGMNOXGNASE"/>
</dbReference>
<dbReference type="SUPFAM" id="SSF54373">
    <property type="entry name" value="FAD-linked reductases, C-terminal domain"/>
    <property type="match status" value="1"/>
</dbReference>
<dbReference type="PANTHER" id="PTHR13789:SF309">
    <property type="entry name" value="PUTATIVE (AFU_ORTHOLOGUE AFUA_6G14510)-RELATED"/>
    <property type="match status" value="1"/>
</dbReference>
<dbReference type="Gene3D" id="3.30.9.30">
    <property type="match status" value="1"/>
</dbReference>
<evidence type="ECO:0000256" key="2">
    <source>
        <dbReference type="ARBA" id="ARBA00023033"/>
    </source>
</evidence>
<dbReference type="PANTHER" id="PTHR13789">
    <property type="entry name" value="MONOOXYGENASE"/>
    <property type="match status" value="1"/>
</dbReference>
<evidence type="ECO:0000256" key="3">
    <source>
        <dbReference type="SAM" id="MobiDB-lite"/>
    </source>
</evidence>
<evidence type="ECO:0000313" key="5">
    <source>
        <dbReference type="EMBL" id="MCH6470764.1"/>
    </source>
</evidence>
<dbReference type="Proteomes" id="UP001202922">
    <property type="component" value="Unassembled WGS sequence"/>
</dbReference>
<evidence type="ECO:0000313" key="6">
    <source>
        <dbReference type="Proteomes" id="UP001202922"/>
    </source>
</evidence>